<name>A0A434AXP5_9BACT</name>
<evidence type="ECO:0000313" key="2">
    <source>
        <dbReference type="EMBL" id="RUT79320.1"/>
    </source>
</evidence>
<accession>A0A434AXP5</accession>
<feature type="transmembrane region" description="Helical" evidence="1">
    <location>
        <begin position="116"/>
        <end position="138"/>
    </location>
</feature>
<protein>
    <recommendedName>
        <fullName evidence="4">Permease</fullName>
    </recommendedName>
</protein>
<dbReference type="EMBL" id="RJJX01000003">
    <property type="protein sequence ID" value="RUT79320.1"/>
    <property type="molecule type" value="Genomic_DNA"/>
</dbReference>
<feature type="transmembrane region" description="Helical" evidence="1">
    <location>
        <begin position="55"/>
        <end position="76"/>
    </location>
</feature>
<feature type="transmembrane region" description="Helical" evidence="1">
    <location>
        <begin position="83"/>
        <end position="104"/>
    </location>
</feature>
<feature type="transmembrane region" description="Helical" evidence="1">
    <location>
        <begin position="12"/>
        <end position="35"/>
    </location>
</feature>
<evidence type="ECO:0008006" key="4">
    <source>
        <dbReference type="Google" id="ProtNLM"/>
    </source>
</evidence>
<dbReference type="AlphaFoldDB" id="A0A434AXP5"/>
<comment type="caution">
    <text evidence="2">The sequence shown here is derived from an EMBL/GenBank/DDBJ whole genome shotgun (WGS) entry which is preliminary data.</text>
</comment>
<evidence type="ECO:0000313" key="3">
    <source>
        <dbReference type="Proteomes" id="UP000282985"/>
    </source>
</evidence>
<dbReference type="RefSeq" id="WP_127342610.1">
    <property type="nucleotide sequence ID" value="NZ_RJJX01000003.1"/>
</dbReference>
<reference evidence="2 3" key="1">
    <citation type="submission" date="2018-11" db="EMBL/GenBank/DDBJ databases">
        <title>Parancylomarina longa gen. nov., sp. nov., isolated from sediments of southern Okinawa.</title>
        <authorList>
            <person name="Fu T."/>
        </authorList>
    </citation>
    <scope>NUCLEOTIDE SEQUENCE [LARGE SCALE GENOMIC DNA]</scope>
    <source>
        <strain evidence="2 3">T3-2 S1-C</strain>
    </source>
</reference>
<sequence length="141" mass="15065">MNLEKIKNSNKRAISAIVNILPITFGILLLISIITNITPGSFYKNLFTGNLLSDSLIGDILGSVFIGNPITGYIAGNELLKSGVSLVAVTAFLVAWVTVGVIQSPAEAKALGNKFAIFRNICAFFMAIIAALITVFIVEIY</sequence>
<keyword evidence="3" id="KW-1185">Reference proteome</keyword>
<keyword evidence="1" id="KW-1133">Transmembrane helix</keyword>
<organism evidence="2 3">
    <name type="scientific">Ancylomarina longa</name>
    <dbReference type="NCBI Taxonomy" id="2487017"/>
    <lineage>
        <taxon>Bacteria</taxon>
        <taxon>Pseudomonadati</taxon>
        <taxon>Bacteroidota</taxon>
        <taxon>Bacteroidia</taxon>
        <taxon>Marinilabiliales</taxon>
        <taxon>Marinifilaceae</taxon>
        <taxon>Ancylomarina</taxon>
    </lineage>
</organism>
<keyword evidence="1" id="KW-0472">Membrane</keyword>
<dbReference type="Proteomes" id="UP000282985">
    <property type="component" value="Unassembled WGS sequence"/>
</dbReference>
<keyword evidence="1" id="KW-0812">Transmembrane</keyword>
<dbReference type="OrthoDB" id="370558at2"/>
<evidence type="ECO:0000256" key="1">
    <source>
        <dbReference type="SAM" id="Phobius"/>
    </source>
</evidence>
<gene>
    <name evidence="2" type="ORF">DLK05_03610</name>
</gene>
<proteinExistence type="predicted"/>